<evidence type="ECO:0000259" key="1">
    <source>
        <dbReference type="Pfam" id="PF01909"/>
    </source>
</evidence>
<dbReference type="PANTHER" id="PTHR43449:SF1">
    <property type="entry name" value="POLYMERASE BETA NUCLEOTIDYLTRANSFERASE DOMAIN-CONTAINING PROTEIN"/>
    <property type="match status" value="1"/>
</dbReference>
<dbReference type="HOGENOM" id="CLU_130257_9_4_2"/>
<dbReference type="InterPro" id="IPR043519">
    <property type="entry name" value="NT_sf"/>
</dbReference>
<dbReference type="RefSeq" id="WP_012106209.1">
    <property type="nucleotide sequence ID" value="NC_009712.1"/>
</dbReference>
<dbReference type="AlphaFoldDB" id="A7I626"/>
<reference evidence="3" key="1">
    <citation type="journal article" date="2015" name="Microbiology">
        <title>Genome of Methanoregula boonei 6A8 reveals adaptations to oligotrophic peatland environments.</title>
        <authorList>
            <person name="Braeuer S."/>
            <person name="Cadillo-Quiroz H."/>
            <person name="Kyrpides N."/>
            <person name="Woyke T."/>
            <person name="Goodwin L."/>
            <person name="Detter C."/>
            <person name="Podell S."/>
            <person name="Yavitt J.B."/>
            <person name="Zinder S.H."/>
        </authorList>
    </citation>
    <scope>NUCLEOTIDE SEQUENCE [LARGE SCALE GENOMIC DNA]</scope>
    <source>
        <strain evidence="3">DSM 21154 / JCM 14090 / 6A8</strain>
    </source>
</reference>
<dbReference type="GeneID" id="5411321"/>
<dbReference type="KEGG" id="mbn:Mboo_0669"/>
<proteinExistence type="predicted"/>
<dbReference type="CDD" id="cd05403">
    <property type="entry name" value="NT_KNTase_like"/>
    <property type="match status" value="1"/>
</dbReference>
<dbReference type="EMBL" id="CP000780">
    <property type="protein sequence ID" value="ABS55187.1"/>
    <property type="molecule type" value="Genomic_DNA"/>
</dbReference>
<dbReference type="Proteomes" id="UP000002408">
    <property type="component" value="Chromosome"/>
</dbReference>
<dbReference type="Pfam" id="PF01909">
    <property type="entry name" value="NTP_transf_2"/>
    <property type="match status" value="1"/>
</dbReference>
<protein>
    <submittedName>
        <fullName evidence="2">DNA polymerase, beta-like region</fullName>
    </submittedName>
</protein>
<dbReference type="OrthoDB" id="61846at2157"/>
<evidence type="ECO:0000313" key="3">
    <source>
        <dbReference type="Proteomes" id="UP000002408"/>
    </source>
</evidence>
<accession>A7I626</accession>
<organism evidence="2 3">
    <name type="scientific">Methanoregula boonei (strain DSM 21154 / JCM 14090 / 6A8)</name>
    <dbReference type="NCBI Taxonomy" id="456442"/>
    <lineage>
        <taxon>Archaea</taxon>
        <taxon>Methanobacteriati</taxon>
        <taxon>Methanobacteriota</taxon>
        <taxon>Stenosarchaea group</taxon>
        <taxon>Methanomicrobia</taxon>
        <taxon>Methanomicrobiales</taxon>
        <taxon>Methanoregulaceae</taxon>
        <taxon>Methanoregula</taxon>
    </lineage>
</organism>
<dbReference type="STRING" id="456442.Mboo_0669"/>
<dbReference type="GO" id="GO:0016779">
    <property type="term" value="F:nucleotidyltransferase activity"/>
    <property type="evidence" value="ECO:0007669"/>
    <property type="project" value="InterPro"/>
</dbReference>
<dbReference type="SUPFAM" id="SSF81301">
    <property type="entry name" value="Nucleotidyltransferase"/>
    <property type="match status" value="1"/>
</dbReference>
<dbReference type="PANTHER" id="PTHR43449">
    <property type="entry name" value="NUCLEOTIDYLTRANSFERASE"/>
    <property type="match status" value="1"/>
</dbReference>
<feature type="domain" description="Polymerase nucleotidyl transferase" evidence="1">
    <location>
        <begin position="24"/>
        <end position="86"/>
    </location>
</feature>
<name>A7I626_METB6</name>
<keyword evidence="3" id="KW-1185">Reference proteome</keyword>
<dbReference type="eggNOG" id="arCOG01195">
    <property type="taxonomic scope" value="Archaea"/>
</dbReference>
<dbReference type="Gene3D" id="3.30.460.10">
    <property type="entry name" value="Beta Polymerase, domain 2"/>
    <property type="match status" value="1"/>
</dbReference>
<sequence>MVDAKVLETVNFFGTQLRNNGVRINNLILFGSSSTGTATMGSDIDIAIISEDFKNRDIFDRALLTKDAEMHTVKKFKVPLDVITLLRKNTGIKNP</sequence>
<dbReference type="InterPro" id="IPR002934">
    <property type="entry name" value="Polymerase_NTP_transf_dom"/>
</dbReference>
<gene>
    <name evidence="2" type="ordered locus">Mboo_0669</name>
</gene>
<evidence type="ECO:0000313" key="2">
    <source>
        <dbReference type="EMBL" id="ABS55187.1"/>
    </source>
</evidence>